<feature type="domain" description="CheW-like" evidence="1">
    <location>
        <begin position="3"/>
        <end position="141"/>
    </location>
</feature>
<keyword evidence="3" id="KW-1185">Reference proteome</keyword>
<dbReference type="STRING" id="1441095.AM592_07830"/>
<dbReference type="Pfam" id="PF01584">
    <property type="entry name" value="CheW"/>
    <property type="match status" value="1"/>
</dbReference>
<dbReference type="OrthoDB" id="9787997at2"/>
<dbReference type="Gene3D" id="2.40.50.180">
    <property type="entry name" value="CheA-289, Domain 4"/>
    <property type="match status" value="1"/>
</dbReference>
<dbReference type="RefSeq" id="WP_053603274.1">
    <property type="nucleotide sequence ID" value="NZ_CP012600.1"/>
</dbReference>
<dbReference type="Gene3D" id="2.30.30.40">
    <property type="entry name" value="SH3 Domains"/>
    <property type="match status" value="1"/>
</dbReference>
<gene>
    <name evidence="2" type="ORF">AM592_07830</name>
</gene>
<dbReference type="PANTHER" id="PTHR22617:SF23">
    <property type="entry name" value="CHEMOTAXIS PROTEIN CHEW"/>
    <property type="match status" value="1"/>
</dbReference>
<dbReference type="PATRIC" id="fig|1441095.3.peg.1719"/>
<dbReference type="AlphaFoldDB" id="A0A0M3R9J1"/>
<proteinExistence type="predicted"/>
<dbReference type="PANTHER" id="PTHR22617">
    <property type="entry name" value="CHEMOTAXIS SENSOR HISTIDINE KINASE-RELATED"/>
    <property type="match status" value="1"/>
</dbReference>
<evidence type="ECO:0000259" key="1">
    <source>
        <dbReference type="PROSITE" id="PS50851"/>
    </source>
</evidence>
<sequence>MGTFKAILFHIHNELFLVDISKIQSIELPGTITPIGGFPEEILGVSQIRKELVPVIDLGTVVAHRPIVQDEESKLLLLSSAYGTLGCLVSCADDIIEMEASDVKTMSIRSTPADYFGGAVERDGKLVVKLLPEHLYQGIEGIETISSALHAQ</sequence>
<reference evidence="3" key="1">
    <citation type="submission" date="2015-08" db="EMBL/GenBank/DDBJ databases">
        <title>Genome sequencing project for genomic taxonomy and phylogenomics of Bacillus-like bacteria.</title>
        <authorList>
            <person name="Liu B."/>
            <person name="Wang J."/>
            <person name="Zhu Y."/>
            <person name="Liu G."/>
            <person name="Chen Q."/>
            <person name="Chen Z."/>
            <person name="Lan J."/>
            <person name="Che J."/>
            <person name="Ge C."/>
            <person name="Shi H."/>
            <person name="Pan Z."/>
            <person name="Liu X."/>
        </authorList>
    </citation>
    <scope>NUCLEOTIDE SEQUENCE [LARGE SCALE GENOMIC DNA]</scope>
    <source>
        <strain evidence="3">FJAT-4402</strain>
    </source>
</reference>
<dbReference type="EMBL" id="CP012600">
    <property type="protein sequence ID" value="ALC81516.1"/>
    <property type="molecule type" value="Genomic_DNA"/>
</dbReference>
<dbReference type="SMART" id="SM00260">
    <property type="entry name" value="CheW"/>
    <property type="match status" value="1"/>
</dbReference>
<dbReference type="InterPro" id="IPR039315">
    <property type="entry name" value="CheW"/>
</dbReference>
<dbReference type="GO" id="GO:0007165">
    <property type="term" value="P:signal transduction"/>
    <property type="evidence" value="ECO:0007669"/>
    <property type="project" value="InterPro"/>
</dbReference>
<evidence type="ECO:0000313" key="3">
    <source>
        <dbReference type="Proteomes" id="UP000067625"/>
    </source>
</evidence>
<evidence type="ECO:0000313" key="2">
    <source>
        <dbReference type="EMBL" id="ALC81516.1"/>
    </source>
</evidence>
<dbReference type="SUPFAM" id="SSF50341">
    <property type="entry name" value="CheW-like"/>
    <property type="match status" value="1"/>
</dbReference>
<dbReference type="GO" id="GO:0005829">
    <property type="term" value="C:cytosol"/>
    <property type="evidence" value="ECO:0007669"/>
    <property type="project" value="TreeGrafter"/>
</dbReference>
<name>A0A0M3R9J1_9BACI</name>
<dbReference type="PROSITE" id="PS50851">
    <property type="entry name" value="CHEW"/>
    <property type="match status" value="1"/>
</dbReference>
<reference evidence="2 3" key="2">
    <citation type="journal article" date="2016" name="Int. J. Syst. Evol. Microbiol.">
        <title>Bacillus gobiensis sp. nov., isolated from a soil sample.</title>
        <authorList>
            <person name="Liu B."/>
            <person name="Liu G.H."/>
            <person name="Cetin S."/>
            <person name="Schumann P."/>
            <person name="Pan Z.Z."/>
            <person name="Chen Q.Q."/>
        </authorList>
    </citation>
    <scope>NUCLEOTIDE SEQUENCE [LARGE SCALE GENOMIC DNA]</scope>
    <source>
        <strain evidence="2 3">FJAT-4402</strain>
    </source>
</reference>
<protein>
    <recommendedName>
        <fullName evidence="1">CheW-like domain-containing protein</fullName>
    </recommendedName>
</protein>
<dbReference type="Proteomes" id="UP000067625">
    <property type="component" value="Chromosome"/>
</dbReference>
<dbReference type="GO" id="GO:0006935">
    <property type="term" value="P:chemotaxis"/>
    <property type="evidence" value="ECO:0007669"/>
    <property type="project" value="InterPro"/>
</dbReference>
<accession>A0A0M3R9J1</accession>
<dbReference type="InterPro" id="IPR036061">
    <property type="entry name" value="CheW-like_dom_sf"/>
</dbReference>
<dbReference type="InterPro" id="IPR002545">
    <property type="entry name" value="CheW-lke_dom"/>
</dbReference>
<organism evidence="2 3">
    <name type="scientific">Bacillus gobiensis</name>
    <dbReference type="NCBI Taxonomy" id="1441095"/>
    <lineage>
        <taxon>Bacteria</taxon>
        <taxon>Bacillati</taxon>
        <taxon>Bacillota</taxon>
        <taxon>Bacilli</taxon>
        <taxon>Bacillales</taxon>
        <taxon>Bacillaceae</taxon>
        <taxon>Bacillus</taxon>
    </lineage>
</organism>